<evidence type="ECO:0000256" key="3">
    <source>
        <dbReference type="ARBA" id="ARBA00022737"/>
    </source>
</evidence>
<dbReference type="PROSITE" id="PS00678">
    <property type="entry name" value="WD_REPEATS_1"/>
    <property type="match status" value="1"/>
</dbReference>
<comment type="similarity">
    <text evidence="1">Belongs to the WD repeat RBAP46/RBAP48/MSI1 family.</text>
</comment>
<protein>
    <submittedName>
        <fullName evidence="6">Putative histone-binding protein lin-53</fullName>
    </submittedName>
</protein>
<dbReference type="InterPro" id="IPR015943">
    <property type="entry name" value="WD40/YVTN_repeat-like_dom_sf"/>
</dbReference>
<comment type="caution">
    <text evidence="6">The sequence shown here is derived from an EMBL/GenBank/DDBJ whole genome shotgun (WGS) entry which is preliminary data.</text>
</comment>
<feature type="transmembrane region" description="Helical" evidence="5">
    <location>
        <begin position="20"/>
        <end position="40"/>
    </location>
</feature>
<evidence type="ECO:0000256" key="5">
    <source>
        <dbReference type="SAM" id="Phobius"/>
    </source>
</evidence>
<proteinExistence type="inferred from homology"/>
<evidence type="ECO:0000313" key="7">
    <source>
        <dbReference type="Proteomes" id="UP000054843"/>
    </source>
</evidence>
<keyword evidence="5" id="KW-0812">Transmembrane</keyword>
<keyword evidence="5" id="KW-0472">Membrane</keyword>
<dbReference type="PANTHER" id="PTHR22850">
    <property type="entry name" value="WD40 REPEAT FAMILY"/>
    <property type="match status" value="1"/>
</dbReference>
<evidence type="ECO:0000256" key="2">
    <source>
        <dbReference type="ARBA" id="ARBA00022574"/>
    </source>
</evidence>
<keyword evidence="5" id="KW-1133">Transmembrane helix</keyword>
<evidence type="ECO:0000256" key="1">
    <source>
        <dbReference type="ARBA" id="ARBA00009341"/>
    </source>
</evidence>
<evidence type="ECO:0000256" key="4">
    <source>
        <dbReference type="PROSITE-ProRule" id="PRU00221"/>
    </source>
</evidence>
<dbReference type="InterPro" id="IPR019775">
    <property type="entry name" value="WD40_repeat_CS"/>
</dbReference>
<dbReference type="Proteomes" id="UP000054843">
    <property type="component" value="Unassembled WGS sequence"/>
</dbReference>
<dbReference type="Gene3D" id="2.130.10.10">
    <property type="entry name" value="YVTN repeat-like/Quinoprotein amine dehydrogenase"/>
    <property type="match status" value="1"/>
</dbReference>
<dbReference type="PROSITE" id="PS50082">
    <property type="entry name" value="WD_REPEATS_2"/>
    <property type="match status" value="1"/>
</dbReference>
<dbReference type="InterPro" id="IPR001680">
    <property type="entry name" value="WD40_rpt"/>
</dbReference>
<dbReference type="EMBL" id="JYDO01000142">
    <property type="protein sequence ID" value="KRZ69198.1"/>
    <property type="molecule type" value="Genomic_DNA"/>
</dbReference>
<keyword evidence="2 4" id="KW-0853">WD repeat</keyword>
<evidence type="ECO:0000313" key="6">
    <source>
        <dbReference type="EMBL" id="KRZ69198.1"/>
    </source>
</evidence>
<keyword evidence="7" id="KW-1185">Reference proteome</keyword>
<sequence>MGNYDWKKIKRTLLDDKIALNRLSILSLFYSAIVSLTLRVSFIRPAICFTVTTVFVFVFRVTANFGFDSVYSIKVNRSDFAVSSTMPIPAAIRKKLRTESPKISFKIWKHISPHIYDFCFVANCDAYIRSVQCADDVVFLKEDSKECNLIISADSAIGGRLMSATVTIPSVVSSSYSAESCSERRGGYSLTALPNISTDYCLSRSQKVFDSKQMPQKQTLVALQTLDKIELYDTNGFHAVSDMTNTRKADLYFTGLSTKGCGLAWNRLNPGYLLSSDIDGHLCIWDINGKSLDGGKLPPLHSITKDKPSGINQVAWSTKNSLQFGAAGYTGGLYIWDMRSLKSDAPVFSFEAHPSSTTSLAFHPTIDCMIATSSINGTFSVWDLRHLKAPFYTLEWLSRAVNKVRWSPFHESILATSCNDKNIYLWNLNAGVKRINDKVAVTAQEEPDELLLRPCSHDTDELCKSYSRFAAINNEKLQWNSKWRCLFSDYKYSLENAWKLEEDVVVLSGTCSKGHKTAYNHSVTTAVFDDFIQDESYFSDLNRVIFDDCISNIHNVKLLQLELKIDFCRVVLLFLWSSEPDDRCWLLYVLLKAPLEETSWAPSIVQPIFDDESLDVFQSVEYFLVMLSIVVDATEHVLPAHDESEDSDWEIVKLAEEEAKYAKTVQENTLLAYLKRFDYLNFFNFTISRCKAYEWEEILKLLFRASWLIEDLLRSGMRKAAERSLQDILVEYGNAMRTVYNEIYFYLVSSDPALTDCEFFQKGLDNVALIVFGQLFSVNQSLMMSIALTLPIKHLSARCIQALLMFFYADGRTVLEHDENLTAVDIFFQDENLTSHVLANLCTSVANDALLMLIRISDEFSESSVLSACMKTILKIMHAEHLTNIDSELARDALVKILQTHKGEVNNFIEIGMSYGDKQCLNIRDVINRLPDLDTLELRDDIWNFIRLVLMEKTSARNNVKFELVSAILMKVNWQNGYNVKNNMAGQVVTLLMELCRTDQSVDIEKLCWKVADRLSFGTFITDDVCFSQEENMTLFEHDIGTVIGVAQKLLNKCQFHAINLCLEKCLSQIVRNNECCDDDSLQSDIVKICDFIVSLLQGKYDNCEQCALFLRTVIWNLVNWSTTTMDNSRVSQTILAIIFAMRGLYPLRWNESAKLIVMDGLVLASVFLTGELNPVEDVFVRLEKESVKLSLVCRIRDWLSDQLGLQGSCENLKIRFAQFPWLAFVSIKARQLIAFPNSAEESCECDVERWKQFLQEWLLYSTSVERNHPLRVKALFEFVTIFDNLKNHGCTNLGNNASELHYLYLSSKDLFNKSHSVVSREVRIDEATMLSTPEQSVIDEDAEFRAAVQRCFAESVRDVRLNLNLETSSDFITMKSAVPQDDAWQSVYTDASAPTQLSSLTLTDRDHWTTTTATTTVGDLLYDEVLAFLEKNEHLAVEHLPEQYLAYFSTLHRTMANLLERYNCFKQSRDDMLKLEKAVVENVRRLYRTTNVQVEAEFNCVGMFNRKCGKSRIETLSTACLDETMKNQFDECWDQMKMHVELFLNQQVSSIITAGVHLDRLFRNLGNALNNGVSVADEELLRIVNRIETFCYQKLGNFTDTDHYFVNAFFGKLAYNTLFKACVEDHFTVAISYVGVLLDNLEKLTFYKDTLMRWWSFPASSVCEILKMIVKKVATLTSPANDGDDALVVEALICILQNLIFEEMWSQLPSIVLVEINQSLLEACCVLAGARQMLDHSRSSLLAVFRDWWLRSAVLCFPDNLERVLDAVVVVYDPKFSHPLLLDLANNLLTVAKLSTKSHPLDTALLIDDIERVLQCWPFSTVISILLDRGEWLKRRDNCTKRLTMITHYSEMSMAILKLLQLGLYNDGAWAPLPSDQSPGKDFCMELFQFFVRFYNLWWTPEDNSLDQHVQEWLIENEHTVGKLCDLFCECFAKAYISVTNFRQQYVPVYQEMIFNFLLSVILKKNPYYPLVDVTGRFLCSFDWSQWNLNEQTISKLAETISNEMYDCVDISQYTALIVQLPWSTFFENFSTDYTDISKRSAILAKAVWILISCLKPEHHERCKGSYRTLLFRLFQVNSCSLQFHDFADILSQLSAQQNKSICIYDEFDCFDSSVSLLQLLSRFSCNQCMLSTVPSNSCSAKWDVFVRFRLKMIYQLHRDQRCKNSLDYNQLRISWIDLLHDVGAVTDAFESVHPELGKFLFMLPMKVLVDVLDFQCENLQDAMVKIVEEWSTTANAYSLQCIIFHLLTEHTFNNPALFSFSEICIKSYFTRPFSDATVISWKRILSHLPAECQRQWDIVSCYQRKCYYSLYLILLYQSKQLHDETLTRFVLDVFASMLASGADEQLCTLYLMLCLHLCTEKFQSTSEISNPELNFHIKRLYGIVSQVNATDGYTVVQWFWNLFQNSSISPKFGLLCELLKCLLKHLNSIQPFGLCASLANEISPKDVLTQLLRERTGRCYTTSVLFTLQAITSEQLNLTNIQAIFSNIVLTLYNSHCIVDMAYFDDH</sequence>
<dbReference type="Pfam" id="PF00400">
    <property type="entry name" value="WD40"/>
    <property type="match status" value="2"/>
</dbReference>
<organism evidence="6 7">
    <name type="scientific">Trichinella papuae</name>
    <dbReference type="NCBI Taxonomy" id="268474"/>
    <lineage>
        <taxon>Eukaryota</taxon>
        <taxon>Metazoa</taxon>
        <taxon>Ecdysozoa</taxon>
        <taxon>Nematoda</taxon>
        <taxon>Enoplea</taxon>
        <taxon>Dorylaimia</taxon>
        <taxon>Trichinellida</taxon>
        <taxon>Trichinellidae</taxon>
        <taxon>Trichinella</taxon>
    </lineage>
</organism>
<dbReference type="STRING" id="268474.A0A0V1MCW6"/>
<name>A0A0V1MCW6_9BILA</name>
<dbReference type="SUPFAM" id="SSF50978">
    <property type="entry name" value="WD40 repeat-like"/>
    <property type="match status" value="1"/>
</dbReference>
<dbReference type="InterPro" id="IPR036322">
    <property type="entry name" value="WD40_repeat_dom_sf"/>
</dbReference>
<accession>A0A0V1MCW6</accession>
<dbReference type="InterPro" id="IPR050459">
    <property type="entry name" value="WD_repeat_RBAP46/RBAP48/MSI1"/>
</dbReference>
<reference evidence="6 7" key="1">
    <citation type="submission" date="2015-01" db="EMBL/GenBank/DDBJ databases">
        <title>Evolution of Trichinella species and genotypes.</title>
        <authorList>
            <person name="Korhonen P.K."/>
            <person name="Edoardo P."/>
            <person name="Giuseppe L.R."/>
            <person name="Gasser R.B."/>
        </authorList>
    </citation>
    <scope>NUCLEOTIDE SEQUENCE [LARGE SCALE GENOMIC DNA]</scope>
    <source>
        <strain evidence="6">ISS1980</strain>
    </source>
</reference>
<gene>
    <name evidence="6" type="primary">lin-53</name>
    <name evidence="6" type="ORF">T10_7161</name>
</gene>
<dbReference type="SMART" id="SM00320">
    <property type="entry name" value="WD40"/>
    <property type="match status" value="4"/>
</dbReference>
<feature type="repeat" description="WD" evidence="4">
    <location>
        <begin position="350"/>
        <end position="385"/>
    </location>
</feature>
<keyword evidence="3" id="KW-0677">Repeat</keyword>
<dbReference type="OrthoDB" id="9890280at2759"/>
<dbReference type="PROSITE" id="PS50294">
    <property type="entry name" value="WD_REPEATS_REGION"/>
    <property type="match status" value="1"/>
</dbReference>